<evidence type="ECO:0000313" key="2">
    <source>
        <dbReference type="EMBL" id="KAI8577578.1"/>
    </source>
</evidence>
<dbReference type="Gene3D" id="3.40.50.720">
    <property type="entry name" value="NAD(P)-binding Rossmann-like Domain"/>
    <property type="match status" value="1"/>
</dbReference>
<dbReference type="GeneID" id="75909801"/>
<organism evidence="2 3">
    <name type="scientific">Umbelopsis ramanniana AG</name>
    <dbReference type="NCBI Taxonomy" id="1314678"/>
    <lineage>
        <taxon>Eukaryota</taxon>
        <taxon>Fungi</taxon>
        <taxon>Fungi incertae sedis</taxon>
        <taxon>Mucoromycota</taxon>
        <taxon>Mucoromycotina</taxon>
        <taxon>Umbelopsidomycetes</taxon>
        <taxon>Umbelopsidales</taxon>
        <taxon>Umbelopsidaceae</taxon>
        <taxon>Umbelopsis</taxon>
    </lineage>
</organism>
<dbReference type="Proteomes" id="UP001206595">
    <property type="component" value="Unassembled WGS sequence"/>
</dbReference>
<accession>A0AAD5HCW5</accession>
<comment type="caution">
    <text evidence="2">The sequence shown here is derived from an EMBL/GenBank/DDBJ whole genome shotgun (WGS) entry which is preliminary data.</text>
</comment>
<dbReference type="PANTHER" id="PTHR47534">
    <property type="entry name" value="YALI0E05731P"/>
    <property type="match status" value="1"/>
</dbReference>
<dbReference type="InterPro" id="IPR036291">
    <property type="entry name" value="NAD(P)-bd_dom_sf"/>
</dbReference>
<proteinExistence type="predicted"/>
<name>A0AAD5HCW5_UMBRA</name>
<keyword evidence="1" id="KW-0560">Oxidoreductase</keyword>
<feature type="non-terminal residue" evidence="2">
    <location>
        <position position="340"/>
    </location>
</feature>
<dbReference type="EMBL" id="MU620939">
    <property type="protein sequence ID" value="KAI8577578.1"/>
    <property type="molecule type" value="Genomic_DNA"/>
</dbReference>
<evidence type="ECO:0000256" key="1">
    <source>
        <dbReference type="ARBA" id="ARBA00023002"/>
    </source>
</evidence>
<dbReference type="GO" id="GO:0016491">
    <property type="term" value="F:oxidoreductase activity"/>
    <property type="evidence" value="ECO:0007669"/>
    <property type="project" value="UniProtKB-KW"/>
</dbReference>
<dbReference type="InterPro" id="IPR052228">
    <property type="entry name" value="Sec_Metab_Biosynth_Oxidored"/>
</dbReference>
<evidence type="ECO:0000313" key="3">
    <source>
        <dbReference type="Proteomes" id="UP001206595"/>
    </source>
</evidence>
<gene>
    <name evidence="2" type="ORF">K450DRAFT_191076</name>
</gene>
<dbReference type="RefSeq" id="XP_051442582.1">
    <property type="nucleotide sequence ID" value="XM_051584451.1"/>
</dbReference>
<dbReference type="AlphaFoldDB" id="A0AAD5HCW5"/>
<dbReference type="SUPFAM" id="SSF51735">
    <property type="entry name" value="NAD(P)-binding Rossmann-fold domains"/>
    <property type="match status" value="1"/>
</dbReference>
<dbReference type="Pfam" id="PF00106">
    <property type="entry name" value="adh_short"/>
    <property type="match status" value="1"/>
</dbReference>
<protein>
    <submittedName>
        <fullName evidence="2">Uncharacterized protein</fullName>
    </submittedName>
</protein>
<keyword evidence="3" id="KW-1185">Reference proteome</keyword>
<reference evidence="2" key="1">
    <citation type="submission" date="2021-06" db="EMBL/GenBank/DDBJ databases">
        <authorList>
            <consortium name="DOE Joint Genome Institute"/>
            <person name="Mondo S.J."/>
            <person name="Amses K.R."/>
            <person name="Simmons D.R."/>
            <person name="Longcore J.E."/>
            <person name="Seto K."/>
            <person name="Alves G.H."/>
            <person name="Bonds A.E."/>
            <person name="Quandt C.A."/>
            <person name="Davis W.J."/>
            <person name="Chang Y."/>
            <person name="Letcher P.M."/>
            <person name="Powell M.J."/>
            <person name="Kuo A."/>
            <person name="Labutti K."/>
            <person name="Pangilinan J."/>
            <person name="Andreopoulos W."/>
            <person name="Tritt A."/>
            <person name="Riley R."/>
            <person name="Hundley H."/>
            <person name="Johnson J."/>
            <person name="Lipzen A."/>
            <person name="Barry K."/>
            <person name="Berbee M.L."/>
            <person name="Buchler N.E."/>
            <person name="Grigoriev I.V."/>
            <person name="Spatafora J.W."/>
            <person name="Stajich J.E."/>
            <person name="James T.Y."/>
        </authorList>
    </citation>
    <scope>NUCLEOTIDE SEQUENCE</scope>
    <source>
        <strain evidence="2">AG</strain>
    </source>
</reference>
<dbReference type="PANTHER" id="PTHR47534:SF3">
    <property type="entry name" value="ALCOHOL DEHYDROGENASE-LIKE C-TERMINAL DOMAIN-CONTAINING PROTEIN"/>
    <property type="match status" value="1"/>
</dbReference>
<reference evidence="2" key="2">
    <citation type="journal article" date="2022" name="Proc. Natl. Acad. Sci. U.S.A.">
        <title>Diploid-dominant life cycles characterize the early evolution of Fungi.</title>
        <authorList>
            <person name="Amses K.R."/>
            <person name="Simmons D.R."/>
            <person name="Longcore J.E."/>
            <person name="Mondo S.J."/>
            <person name="Seto K."/>
            <person name="Jeronimo G.H."/>
            <person name="Bonds A.E."/>
            <person name="Quandt C.A."/>
            <person name="Davis W.J."/>
            <person name="Chang Y."/>
            <person name="Federici B.A."/>
            <person name="Kuo A."/>
            <person name="LaButti K."/>
            <person name="Pangilinan J."/>
            <person name="Andreopoulos W."/>
            <person name="Tritt A."/>
            <person name="Riley R."/>
            <person name="Hundley H."/>
            <person name="Johnson J."/>
            <person name="Lipzen A."/>
            <person name="Barry K."/>
            <person name="Lang B.F."/>
            <person name="Cuomo C.A."/>
            <person name="Buchler N.E."/>
            <person name="Grigoriev I.V."/>
            <person name="Spatafora J.W."/>
            <person name="Stajich J.E."/>
            <person name="James T.Y."/>
        </authorList>
    </citation>
    <scope>NUCLEOTIDE SEQUENCE</scope>
    <source>
        <strain evidence="2">AG</strain>
    </source>
</reference>
<dbReference type="InterPro" id="IPR002347">
    <property type="entry name" value="SDR_fam"/>
</dbReference>
<sequence length="340" mass="37097">MISLSDVQASNSRIASSLPPGLVAVFVGATSGIGEATLKQFAKYAKKPRCYFVGQSQEAADRIVTECKALNLEGDYMFMKANVSLIQSVDDVCKEIKNKEKTINLLYLSQGTLGFYSETTEGLHFASALAYYSRVRFMVNLLPLLRQASGLRRVVTVFAAGKEGKIDKSDYQARYFSLLTVRGHVSSMITLSLEAVSKMAPEVSFVHDYPGAVKTNLMRVSNRILNIVAEGIMAIVGPFIFISNEECGDRHVYFATSARYGPPGQIKEVASGVPLSDGVLPARGTNGEMGSGVYSLHWDGESSGAKVVELLGKLRSEGNVEQLWKHTEVEFRRITGVSQI</sequence>